<dbReference type="InterPro" id="IPR000531">
    <property type="entry name" value="Beta-barrel_TonB"/>
</dbReference>
<dbReference type="Pfam" id="PF00593">
    <property type="entry name" value="TonB_dep_Rec_b-barrel"/>
    <property type="match status" value="1"/>
</dbReference>
<keyword evidence="12" id="KW-0675">Receptor</keyword>
<evidence type="ECO:0000313" key="13">
    <source>
        <dbReference type="Proteomes" id="UP000266385"/>
    </source>
</evidence>
<evidence type="ECO:0000259" key="10">
    <source>
        <dbReference type="Pfam" id="PF00593"/>
    </source>
</evidence>
<comment type="caution">
    <text evidence="12">The sequence shown here is derived from an EMBL/GenBank/DDBJ whole genome shotgun (WGS) entry which is preliminary data.</text>
</comment>
<dbReference type="SUPFAM" id="SSF56935">
    <property type="entry name" value="Porins"/>
    <property type="match status" value="1"/>
</dbReference>
<keyword evidence="7 8" id="KW-0998">Cell outer membrane</keyword>
<evidence type="ECO:0000256" key="9">
    <source>
        <dbReference type="RuleBase" id="RU003357"/>
    </source>
</evidence>
<comment type="similarity">
    <text evidence="8 9">Belongs to the TonB-dependent receptor family.</text>
</comment>
<evidence type="ECO:0000256" key="3">
    <source>
        <dbReference type="ARBA" id="ARBA00022452"/>
    </source>
</evidence>
<comment type="subcellular location">
    <subcellularLocation>
        <location evidence="1 8">Cell outer membrane</location>
        <topology evidence="1 8">Multi-pass membrane protein</topology>
    </subcellularLocation>
</comment>
<sequence>MFSSAGRASWWRVWATLSQICRKGKWRSAVTQRKQTAVETYYRLQLATWTNKATENKSQSLWRGAISTPTAELSDMKRTSIASALLGTALALPSFAQDAGTGEPGASAEDPYRLLSTVLVSSSAADAQEVAGSVTFLSEEDLAVQSQSDVLRILRAVPGVNIQEEDGYGLRPNIGLRGSGSDRSSRVVLMEDGVPIAPAPYASPSAYYFPTAGRMHAIEVTKGPAAVRYGPRTTGGAVNLFSTPVPEDFSGYGQALFGTDDHQRLHGWVGGRETLAGSLKAGGLIEFYDEETDGFKRLDSGGPTGFDADDIVVKFGLYNEDAALPQSLEFKYQSREETSNETYLGLTLDDFRTDPYRRYDASLNDQFNGENELYQLTHKIEFSPGLTLTTFGYSHDFFRNWYKLQGIAADGSGAAGDTGISSIIADPVTYAAAFDIVTGAVSLDDSIVLRANRRNYSSEGIQSVLNWQTAFAGWDHDLTIGVRVHEDEEDRFQEEDAYRLEGGELFLTTAGAPGSQANRVSSGEAVALFIEDTIRRDRLSVTAGVRFEDYELTRKDYSTADPTRASGPTRVRTLSDQVVVPGISALYDVSDELTLLAGVHRGFAIASPGNTTSDAEESVNYEAGGRFTRGLFQAEAVAFFNDYSNLLGTCTNSSGGGCVIGDQFDGGEVDVKGIELTASWDAAAIIDTDLSLPLGLVYTWTDAEFQTGFSSDYEPWGNVEAGDELPYLPEQQLTLSAGVEGTRWGAGIQGNYVDEARARAGQGAIPAAERIDGRWIADASVWFDVTESVRLRAKAENLFDEVYVASIDPAGLRPGKPQEILLGLEVSF</sequence>
<dbReference type="Pfam" id="PF07715">
    <property type="entry name" value="Plug"/>
    <property type="match status" value="1"/>
</dbReference>
<dbReference type="Proteomes" id="UP000266385">
    <property type="component" value="Unassembled WGS sequence"/>
</dbReference>
<dbReference type="InterPro" id="IPR012910">
    <property type="entry name" value="Plug_dom"/>
</dbReference>
<dbReference type="Gene3D" id="2.40.170.20">
    <property type="entry name" value="TonB-dependent receptor, beta-barrel domain"/>
    <property type="match status" value="1"/>
</dbReference>
<evidence type="ECO:0000256" key="4">
    <source>
        <dbReference type="ARBA" id="ARBA00022692"/>
    </source>
</evidence>
<protein>
    <submittedName>
        <fullName evidence="12">TonB-dependent receptor</fullName>
    </submittedName>
</protein>
<organism evidence="12 13">
    <name type="scientific">Henriciella mobilis</name>
    <dbReference type="NCBI Taxonomy" id="2305467"/>
    <lineage>
        <taxon>Bacteria</taxon>
        <taxon>Pseudomonadati</taxon>
        <taxon>Pseudomonadota</taxon>
        <taxon>Alphaproteobacteria</taxon>
        <taxon>Hyphomonadales</taxon>
        <taxon>Hyphomonadaceae</taxon>
        <taxon>Henriciella</taxon>
    </lineage>
</organism>
<reference evidence="12 13" key="1">
    <citation type="submission" date="2018-08" db="EMBL/GenBank/DDBJ databases">
        <title>Henriciella mobilis sp. nov., isolated from seawater.</title>
        <authorList>
            <person name="Cheng H."/>
            <person name="Wu Y.-H."/>
            <person name="Xu X.-W."/>
            <person name="Guo L.-L."/>
        </authorList>
    </citation>
    <scope>NUCLEOTIDE SEQUENCE [LARGE SCALE GENOMIC DNA]</scope>
    <source>
        <strain evidence="12 13">JN25</strain>
    </source>
</reference>
<evidence type="ECO:0000256" key="6">
    <source>
        <dbReference type="ARBA" id="ARBA00023136"/>
    </source>
</evidence>
<keyword evidence="6 8" id="KW-0472">Membrane</keyword>
<name>A0A399RI98_9PROT</name>
<evidence type="ECO:0000256" key="5">
    <source>
        <dbReference type="ARBA" id="ARBA00023077"/>
    </source>
</evidence>
<keyword evidence="13" id="KW-1185">Reference proteome</keyword>
<keyword evidence="3 8" id="KW-1134">Transmembrane beta strand</keyword>
<evidence type="ECO:0000256" key="7">
    <source>
        <dbReference type="ARBA" id="ARBA00023237"/>
    </source>
</evidence>
<dbReference type="Gene3D" id="2.170.130.10">
    <property type="entry name" value="TonB-dependent receptor, plug domain"/>
    <property type="match status" value="1"/>
</dbReference>
<dbReference type="PROSITE" id="PS52016">
    <property type="entry name" value="TONB_DEPENDENT_REC_3"/>
    <property type="match status" value="1"/>
</dbReference>
<dbReference type="InterPro" id="IPR039426">
    <property type="entry name" value="TonB-dep_rcpt-like"/>
</dbReference>
<gene>
    <name evidence="12" type="ORF">D1223_05650</name>
</gene>
<evidence type="ECO:0000259" key="11">
    <source>
        <dbReference type="Pfam" id="PF07715"/>
    </source>
</evidence>
<dbReference type="GO" id="GO:0033214">
    <property type="term" value="P:siderophore-iron import into cell"/>
    <property type="evidence" value="ECO:0007669"/>
    <property type="project" value="TreeGrafter"/>
</dbReference>
<evidence type="ECO:0000256" key="8">
    <source>
        <dbReference type="PROSITE-ProRule" id="PRU01360"/>
    </source>
</evidence>
<evidence type="ECO:0000256" key="1">
    <source>
        <dbReference type="ARBA" id="ARBA00004571"/>
    </source>
</evidence>
<keyword evidence="2 8" id="KW-0813">Transport</keyword>
<dbReference type="InterPro" id="IPR037066">
    <property type="entry name" value="Plug_dom_sf"/>
</dbReference>
<proteinExistence type="inferred from homology"/>
<evidence type="ECO:0000313" key="12">
    <source>
        <dbReference type="EMBL" id="RIJ30134.1"/>
    </source>
</evidence>
<dbReference type="PANTHER" id="PTHR30442:SF0">
    <property type="entry name" value="FE(3+) DICITRATE TRANSPORT PROTEIN FECA"/>
    <property type="match status" value="1"/>
</dbReference>
<dbReference type="InterPro" id="IPR036942">
    <property type="entry name" value="Beta-barrel_TonB_sf"/>
</dbReference>
<evidence type="ECO:0000256" key="2">
    <source>
        <dbReference type="ARBA" id="ARBA00022448"/>
    </source>
</evidence>
<dbReference type="PANTHER" id="PTHR30442">
    <property type="entry name" value="IRON III DICITRATE TRANSPORT PROTEIN FECA"/>
    <property type="match status" value="1"/>
</dbReference>
<dbReference type="GO" id="GO:0009279">
    <property type="term" value="C:cell outer membrane"/>
    <property type="evidence" value="ECO:0007669"/>
    <property type="project" value="UniProtKB-SubCell"/>
</dbReference>
<dbReference type="EMBL" id="QWFX01000006">
    <property type="protein sequence ID" value="RIJ30134.1"/>
    <property type="molecule type" value="Genomic_DNA"/>
</dbReference>
<dbReference type="AlphaFoldDB" id="A0A399RI98"/>
<feature type="domain" description="TonB-dependent receptor-like beta-barrel" evidence="10">
    <location>
        <begin position="342"/>
        <end position="798"/>
    </location>
</feature>
<keyword evidence="4 8" id="KW-0812">Transmembrane</keyword>
<accession>A0A399RI98</accession>
<feature type="domain" description="TonB-dependent receptor plug" evidence="11">
    <location>
        <begin position="127"/>
        <end position="237"/>
    </location>
</feature>
<keyword evidence="5 9" id="KW-0798">TonB box</keyword>